<comment type="caution">
    <text evidence="1">The sequence shown here is derived from an EMBL/GenBank/DDBJ whole genome shotgun (WGS) entry which is preliminary data.</text>
</comment>
<sequence length="61" mass="6682">IAGDQGPCPLPLSRVNPQPARILTADPVDEFPVALDSIRRRIGGEDPVQQLDLLIDFSEMK</sequence>
<evidence type="ECO:0000313" key="2">
    <source>
        <dbReference type="Proteomes" id="UP000824469"/>
    </source>
</evidence>
<proteinExistence type="predicted"/>
<protein>
    <submittedName>
        <fullName evidence="1">Uncharacterized protein</fullName>
    </submittedName>
</protein>
<organism evidence="1 2">
    <name type="scientific">Taxus chinensis</name>
    <name type="common">Chinese yew</name>
    <name type="synonym">Taxus wallichiana var. chinensis</name>
    <dbReference type="NCBI Taxonomy" id="29808"/>
    <lineage>
        <taxon>Eukaryota</taxon>
        <taxon>Viridiplantae</taxon>
        <taxon>Streptophyta</taxon>
        <taxon>Embryophyta</taxon>
        <taxon>Tracheophyta</taxon>
        <taxon>Spermatophyta</taxon>
        <taxon>Pinopsida</taxon>
        <taxon>Pinidae</taxon>
        <taxon>Conifers II</taxon>
        <taxon>Cupressales</taxon>
        <taxon>Taxaceae</taxon>
        <taxon>Taxus</taxon>
    </lineage>
</organism>
<feature type="non-terminal residue" evidence="1">
    <location>
        <position position="61"/>
    </location>
</feature>
<dbReference type="EMBL" id="JAHRHJ020000001">
    <property type="protein sequence ID" value="KAH9330563.1"/>
    <property type="molecule type" value="Genomic_DNA"/>
</dbReference>
<keyword evidence="2" id="KW-1185">Reference proteome</keyword>
<name>A0AA38GWK1_TAXCH</name>
<dbReference type="Proteomes" id="UP000824469">
    <property type="component" value="Unassembled WGS sequence"/>
</dbReference>
<reference evidence="1 2" key="1">
    <citation type="journal article" date="2021" name="Nat. Plants">
        <title>The Taxus genome provides insights into paclitaxel biosynthesis.</title>
        <authorList>
            <person name="Xiong X."/>
            <person name="Gou J."/>
            <person name="Liao Q."/>
            <person name="Li Y."/>
            <person name="Zhou Q."/>
            <person name="Bi G."/>
            <person name="Li C."/>
            <person name="Du R."/>
            <person name="Wang X."/>
            <person name="Sun T."/>
            <person name="Guo L."/>
            <person name="Liang H."/>
            <person name="Lu P."/>
            <person name="Wu Y."/>
            <person name="Zhang Z."/>
            <person name="Ro D.K."/>
            <person name="Shang Y."/>
            <person name="Huang S."/>
            <person name="Yan J."/>
        </authorList>
    </citation>
    <scope>NUCLEOTIDE SEQUENCE [LARGE SCALE GENOMIC DNA]</scope>
    <source>
        <strain evidence="1">Ta-2019</strain>
    </source>
</reference>
<feature type="non-terminal residue" evidence="1">
    <location>
        <position position="1"/>
    </location>
</feature>
<gene>
    <name evidence="1" type="ORF">KI387_002671</name>
</gene>
<accession>A0AA38GWK1</accession>
<evidence type="ECO:0000313" key="1">
    <source>
        <dbReference type="EMBL" id="KAH9330563.1"/>
    </source>
</evidence>
<dbReference type="AlphaFoldDB" id="A0AA38GWK1"/>